<feature type="transmembrane region" description="Helical" evidence="1">
    <location>
        <begin position="95"/>
        <end position="116"/>
    </location>
</feature>
<sequence>MKNNTAKQLVEQNNKLREQLSPENKIYYEDILLYMRTFGFFCEELETEQHLMVILQDILEAQKHGESAEEYLGKNPKEVVDQLTQQFDKPSWKSIFKISGLIFLISMFYDIVGSFTAPSLQINGLVILLNGIFSVAFVYAVFKLLHLSIYMKTQLPRLIKFFVVWIIAMVPFGVFFLIRLFTPKQGILKIGTPFDWIAILVILIVSIVYVIFKKKREFFGGLTYVVALGIFGLLLRIPQTKELVQGGKNQTFVILCIIVPIALYALVEWLLFRKMEDENLL</sequence>
<keyword evidence="1" id="KW-1133">Transmembrane helix</keyword>
<feature type="transmembrane region" description="Helical" evidence="1">
    <location>
        <begin position="162"/>
        <end position="182"/>
    </location>
</feature>
<feature type="transmembrane region" description="Helical" evidence="1">
    <location>
        <begin position="251"/>
        <end position="272"/>
    </location>
</feature>
<feature type="transmembrane region" description="Helical" evidence="1">
    <location>
        <begin position="194"/>
        <end position="212"/>
    </location>
</feature>
<keyword evidence="1" id="KW-0472">Membrane</keyword>
<protein>
    <recommendedName>
        <fullName evidence="4">DUF1129 family protein</fullName>
    </recommendedName>
</protein>
<dbReference type="Proteomes" id="UP001274571">
    <property type="component" value="Unassembled WGS sequence"/>
</dbReference>
<dbReference type="Gene3D" id="1.10.1900.10">
    <property type="entry name" value="c-terminal domain of poly(a) binding protein"/>
    <property type="match status" value="1"/>
</dbReference>
<dbReference type="AlphaFoldDB" id="A0AAW9GIR9"/>
<dbReference type="RefSeq" id="WP_320483597.1">
    <property type="nucleotide sequence ID" value="NZ_JAXCMD010000010.1"/>
</dbReference>
<keyword evidence="1" id="KW-0812">Transmembrane</keyword>
<evidence type="ECO:0000313" key="2">
    <source>
        <dbReference type="EMBL" id="MDY0854342.1"/>
    </source>
</evidence>
<feature type="transmembrane region" description="Helical" evidence="1">
    <location>
        <begin position="122"/>
        <end position="142"/>
    </location>
</feature>
<evidence type="ECO:0000256" key="1">
    <source>
        <dbReference type="SAM" id="Phobius"/>
    </source>
</evidence>
<feature type="transmembrane region" description="Helical" evidence="1">
    <location>
        <begin position="219"/>
        <end position="239"/>
    </location>
</feature>
<accession>A0AAW9GIR9</accession>
<gene>
    <name evidence="2" type="ORF">SOH20_26110</name>
</gene>
<organism evidence="2 3">
    <name type="scientific">Bacillus thuringiensis</name>
    <dbReference type="NCBI Taxonomy" id="1428"/>
    <lineage>
        <taxon>Bacteria</taxon>
        <taxon>Bacillati</taxon>
        <taxon>Bacillota</taxon>
        <taxon>Bacilli</taxon>
        <taxon>Bacillales</taxon>
        <taxon>Bacillaceae</taxon>
        <taxon>Bacillus</taxon>
        <taxon>Bacillus cereus group</taxon>
    </lineage>
</organism>
<evidence type="ECO:0000313" key="3">
    <source>
        <dbReference type="Proteomes" id="UP001274571"/>
    </source>
</evidence>
<reference evidence="2" key="1">
    <citation type="submission" date="2023-11" db="EMBL/GenBank/DDBJ databases">
        <title>Genome Sequence of Bacillus thuringiensis stain BLB 30AF.</title>
        <authorList>
            <person name="Farhat A."/>
        </authorList>
    </citation>
    <scope>NUCLEOTIDE SEQUENCE</scope>
    <source>
        <strain evidence="2">BLB30AF</strain>
    </source>
</reference>
<dbReference type="EMBL" id="JAXCMD010000010">
    <property type="protein sequence ID" value="MDY0854342.1"/>
    <property type="molecule type" value="Genomic_DNA"/>
</dbReference>
<name>A0AAW9GIR9_BACTU</name>
<dbReference type="SUPFAM" id="SSF158560">
    <property type="entry name" value="BH3980-like"/>
    <property type="match status" value="1"/>
</dbReference>
<evidence type="ECO:0008006" key="4">
    <source>
        <dbReference type="Google" id="ProtNLM"/>
    </source>
</evidence>
<proteinExistence type="predicted"/>
<comment type="caution">
    <text evidence="2">The sequence shown here is derived from an EMBL/GenBank/DDBJ whole genome shotgun (WGS) entry which is preliminary data.</text>
</comment>